<dbReference type="EMBL" id="JABFCY010000003">
    <property type="protein sequence ID" value="NNU60112.1"/>
    <property type="molecule type" value="Genomic_DNA"/>
</dbReference>
<dbReference type="Pfam" id="PF00753">
    <property type="entry name" value="Lactamase_B"/>
    <property type="match status" value="1"/>
</dbReference>
<dbReference type="InterPro" id="IPR036866">
    <property type="entry name" value="RibonucZ/Hydroxyglut_hydro"/>
</dbReference>
<dbReference type="Proteomes" id="UP000574931">
    <property type="component" value="Unassembled WGS sequence"/>
</dbReference>
<keyword evidence="1" id="KW-0732">Signal</keyword>
<dbReference type="GO" id="GO:0016787">
    <property type="term" value="F:hydrolase activity"/>
    <property type="evidence" value="ECO:0007669"/>
    <property type="project" value="UniProtKB-KW"/>
</dbReference>
<dbReference type="PANTHER" id="PTHR42951">
    <property type="entry name" value="METALLO-BETA-LACTAMASE DOMAIN-CONTAINING"/>
    <property type="match status" value="1"/>
</dbReference>
<keyword evidence="4" id="KW-1185">Reference proteome</keyword>
<dbReference type="InterPro" id="IPR050855">
    <property type="entry name" value="NDM-1-like"/>
</dbReference>
<gene>
    <name evidence="3" type="ORF">HKX02_07540</name>
</gene>
<evidence type="ECO:0000259" key="2">
    <source>
        <dbReference type="SMART" id="SM00849"/>
    </source>
</evidence>
<accession>A0A849KWT8</accession>
<dbReference type="SUPFAM" id="SSF56281">
    <property type="entry name" value="Metallo-hydrolase/oxidoreductase"/>
    <property type="match status" value="1"/>
</dbReference>
<dbReference type="PANTHER" id="PTHR42951:SF22">
    <property type="entry name" value="METALLO BETA-LACTAMASE SUPERFAMILY LIPOPROTEIN"/>
    <property type="match status" value="1"/>
</dbReference>
<evidence type="ECO:0000313" key="3">
    <source>
        <dbReference type="EMBL" id="NNU60112.1"/>
    </source>
</evidence>
<dbReference type="InterPro" id="IPR001279">
    <property type="entry name" value="Metallo-B-lactamas"/>
</dbReference>
<keyword evidence="3" id="KW-0378">Hydrolase</keyword>
<evidence type="ECO:0000313" key="4">
    <source>
        <dbReference type="Proteomes" id="UP000574931"/>
    </source>
</evidence>
<dbReference type="RefSeq" id="WP_171317735.1">
    <property type="nucleotide sequence ID" value="NZ_JABFCY010000003.1"/>
</dbReference>
<feature type="signal peptide" evidence="1">
    <location>
        <begin position="1"/>
        <end position="20"/>
    </location>
</feature>
<proteinExistence type="predicted"/>
<sequence>MKLSLTKLVALLLAVMTGTAALSASDDAVVLDQTPYANRAVLPDFTGAACPDTPRSLEQVKGNLYRHTTGAGLAVHSGLVLVTTEGALVIDPAMSCTSGWLKDEIKKRFNVPVKYLVYTHAHADHVSGGQIFQQDGATVIANQRAVEPIVGEKLPTAVPDKVFDENMTITLGGEEVRLHRVAPSHSNSMVMVYFPGYKALQCTDVCESKSMPYNDFLDFYYDGWVETLDWVIKQDVNVIDVGHYSPAKKEDIVAERNYIVDLHRQVLDLVRAGQSWDELYRNVKFSPEVQSWTAFSTMKTLNILGMYRWVSNHRRGAW</sequence>
<dbReference type="Gene3D" id="3.60.15.10">
    <property type="entry name" value="Ribonuclease Z/Hydroxyacylglutathione hydrolase-like"/>
    <property type="match status" value="1"/>
</dbReference>
<name>A0A849KWT8_9HYPH</name>
<evidence type="ECO:0000256" key="1">
    <source>
        <dbReference type="SAM" id="SignalP"/>
    </source>
</evidence>
<dbReference type="SMART" id="SM00849">
    <property type="entry name" value="Lactamase_B"/>
    <property type="match status" value="1"/>
</dbReference>
<dbReference type="AlphaFoldDB" id="A0A849KWT8"/>
<feature type="domain" description="Metallo-beta-lactamase" evidence="2">
    <location>
        <begin position="75"/>
        <end position="243"/>
    </location>
</feature>
<organism evidence="3 4">
    <name type="scientific">Ochrobactrum soli</name>
    <dbReference type="NCBI Taxonomy" id="2448455"/>
    <lineage>
        <taxon>Bacteria</taxon>
        <taxon>Pseudomonadati</taxon>
        <taxon>Pseudomonadota</taxon>
        <taxon>Alphaproteobacteria</taxon>
        <taxon>Hyphomicrobiales</taxon>
        <taxon>Brucellaceae</taxon>
        <taxon>Brucella/Ochrobactrum group</taxon>
        <taxon>Ochrobactrum</taxon>
    </lineage>
</organism>
<comment type="caution">
    <text evidence="3">The sequence shown here is derived from an EMBL/GenBank/DDBJ whole genome shotgun (WGS) entry which is preliminary data.</text>
</comment>
<feature type="chain" id="PRO_5032346655" evidence="1">
    <location>
        <begin position="21"/>
        <end position="318"/>
    </location>
</feature>
<reference evidence="3 4" key="1">
    <citation type="submission" date="2020-05" db="EMBL/GenBank/DDBJ databases">
        <title>Draft Genome Sequence of Ochrobactrum soli Isolated from Stable Fly Gut.</title>
        <authorList>
            <person name="Pileggi M.T."/>
            <person name="Vazhakkala L.J."/>
            <person name="Wong C.N."/>
        </authorList>
    </citation>
    <scope>NUCLEOTIDE SEQUENCE [LARGE SCALE GENOMIC DNA]</scope>
    <source>
        <strain evidence="3 4">MTP-C0764</strain>
    </source>
</reference>
<protein>
    <submittedName>
        <fullName evidence="3">MBL fold metallo-hydrolase</fullName>
    </submittedName>
</protein>